<evidence type="ECO:0000256" key="2">
    <source>
        <dbReference type="ARBA" id="ARBA00004496"/>
    </source>
</evidence>
<dbReference type="HAMAP" id="MF_01014">
    <property type="entry name" value="HisA"/>
    <property type="match status" value="1"/>
</dbReference>
<dbReference type="InterPro" id="IPR011060">
    <property type="entry name" value="RibuloseP-bd_barrel"/>
</dbReference>
<dbReference type="PANTHER" id="PTHR43090:SF2">
    <property type="entry name" value="1-(5-PHOSPHORIBOSYL)-5-[(5-PHOSPHORIBOSYLAMINO)METHYLIDENEAMINO] IMIDAZOLE-4-CARBOXAMIDE ISOMERASE"/>
    <property type="match status" value="1"/>
</dbReference>
<dbReference type="EMBL" id="CP061275">
    <property type="protein sequence ID" value="QNS01845.1"/>
    <property type="molecule type" value="Genomic_DNA"/>
</dbReference>
<dbReference type="GO" id="GO:0003949">
    <property type="term" value="F:1-(5-phosphoribosyl)-5-[(5-phosphoribosylamino)methylideneamino]imidazole-4-carboxamide isomerase activity"/>
    <property type="evidence" value="ECO:0007669"/>
    <property type="project" value="UniProtKB-UniRule"/>
</dbReference>
<keyword evidence="6 9" id="KW-0028">Amino-acid biosynthesis</keyword>
<proteinExistence type="inferred from homology"/>
<keyword evidence="7 9" id="KW-0368">Histidine biosynthesis</keyword>
<dbReference type="GO" id="GO:0005737">
    <property type="term" value="C:cytoplasm"/>
    <property type="evidence" value="ECO:0007669"/>
    <property type="project" value="UniProtKB-SubCell"/>
</dbReference>
<dbReference type="InterPro" id="IPR013785">
    <property type="entry name" value="Aldolase_TIM"/>
</dbReference>
<evidence type="ECO:0000256" key="4">
    <source>
        <dbReference type="ARBA" id="ARBA00009667"/>
    </source>
</evidence>
<dbReference type="Gene3D" id="3.20.20.70">
    <property type="entry name" value="Aldolase class I"/>
    <property type="match status" value="1"/>
</dbReference>
<dbReference type="CDD" id="cd04732">
    <property type="entry name" value="HisA"/>
    <property type="match status" value="1"/>
</dbReference>
<sequence length="246" mass="28152">MIIPAFDILDNNIVRLYQGNFSCKKHYDINLCNYLDDYQKQGVQFVHLVDLNGAKNTNNKQLEVFKKILSYSSIPIQIGGGIRHAKDIDIFLKMGIKRVVIGSSIIQNKEEVVKWLKVYGSDAIVFALDIKIDQNNNKKIFIHGWKKSTDLLLEDVIRYFLPFGLKHVLCTDISKDGTLSGPDVKLYHELVQYFKLIEFQASGGIGTLEDIKSLVRVGVQNIIIGRSLLERRFTIEEALQCYRNEL</sequence>
<evidence type="ECO:0000256" key="9">
    <source>
        <dbReference type="HAMAP-Rule" id="MF_01014"/>
    </source>
</evidence>
<dbReference type="FunFam" id="3.20.20.70:FF:000009">
    <property type="entry name" value="1-(5-phosphoribosyl)-5-[(5-phosphoribosylamino)methylideneamino] imidazole-4-carboxamide isomerase"/>
    <property type="match status" value="1"/>
</dbReference>
<accession>A0A7H1AZE0</accession>
<dbReference type="GO" id="GO:0000162">
    <property type="term" value="P:L-tryptophan biosynthetic process"/>
    <property type="evidence" value="ECO:0007669"/>
    <property type="project" value="TreeGrafter"/>
</dbReference>
<evidence type="ECO:0000256" key="3">
    <source>
        <dbReference type="ARBA" id="ARBA00005133"/>
    </source>
</evidence>
<feature type="active site" description="Proton donor" evidence="9">
    <location>
        <position position="129"/>
    </location>
</feature>
<evidence type="ECO:0000256" key="6">
    <source>
        <dbReference type="ARBA" id="ARBA00022605"/>
    </source>
</evidence>
<reference evidence="12 13" key="1">
    <citation type="submission" date="2020-09" db="EMBL/GenBank/DDBJ databases">
        <title>Genome sequence of the banana aphid, Pentalonia nigronervosa Coquerel (Hemiptera: Aphididae) and its symbionts.</title>
        <authorList>
            <person name="Mathers T.C."/>
            <person name="Mugford S.T."/>
            <person name="Hogenhout S.A."/>
            <person name="Tripathi L."/>
        </authorList>
    </citation>
    <scope>NUCLEOTIDE SEQUENCE [LARGE SCALE GENOMIC DNA]</scope>
    <source>
        <strain evidence="12">Ba4</strain>
    </source>
</reference>
<protein>
    <recommendedName>
        <fullName evidence="9 11">1-(5-phosphoribosyl)-5-[(5-phosphoribosylamino)methylideneamino] imidazole-4-carboxamide isomerase</fullName>
        <ecNumber evidence="9 11">5.3.1.16</ecNumber>
    </recommendedName>
    <alternativeName>
        <fullName evidence="9">Phosphoribosylformimino-5-aminoimidazole carboxamide ribotide isomerase</fullName>
    </alternativeName>
</protein>
<keyword evidence="5 9" id="KW-0963">Cytoplasm</keyword>
<feature type="active site" description="Proton acceptor" evidence="9">
    <location>
        <position position="7"/>
    </location>
</feature>
<evidence type="ECO:0000313" key="13">
    <source>
        <dbReference type="Proteomes" id="UP000516346"/>
    </source>
</evidence>
<dbReference type="InterPro" id="IPR006062">
    <property type="entry name" value="His_biosynth"/>
</dbReference>
<evidence type="ECO:0000256" key="1">
    <source>
        <dbReference type="ARBA" id="ARBA00000901"/>
    </source>
</evidence>
<dbReference type="NCBIfam" id="TIGR00007">
    <property type="entry name" value="1-(5-phosphoribosyl)-5-[(5-phosphoribosylamino)methylideneamino]imidazole-4-carboxamide isomerase"/>
    <property type="match status" value="1"/>
</dbReference>
<comment type="catalytic activity">
    <reaction evidence="1 9 11">
        <text>1-(5-phospho-beta-D-ribosyl)-5-[(5-phospho-beta-D-ribosylamino)methylideneamino]imidazole-4-carboxamide = 5-[(5-phospho-1-deoxy-D-ribulos-1-ylimino)methylamino]-1-(5-phospho-beta-D-ribosyl)imidazole-4-carboxamide</text>
        <dbReference type="Rhea" id="RHEA:15469"/>
        <dbReference type="ChEBI" id="CHEBI:58435"/>
        <dbReference type="ChEBI" id="CHEBI:58525"/>
        <dbReference type="EC" id="5.3.1.16"/>
    </reaction>
</comment>
<dbReference type="UniPathway" id="UPA00031">
    <property type="reaction ID" value="UER00009"/>
</dbReference>
<dbReference type="InterPro" id="IPR023016">
    <property type="entry name" value="HisA/PriA"/>
</dbReference>
<evidence type="ECO:0000256" key="8">
    <source>
        <dbReference type="ARBA" id="ARBA00023235"/>
    </source>
</evidence>
<name>A0A7H1AZE0_9GAMM</name>
<evidence type="ECO:0000256" key="10">
    <source>
        <dbReference type="RuleBase" id="RU003657"/>
    </source>
</evidence>
<dbReference type="InterPro" id="IPR044524">
    <property type="entry name" value="Isoase_HisA-like"/>
</dbReference>
<dbReference type="InterPro" id="IPR006063">
    <property type="entry name" value="HisA_bact_arch"/>
</dbReference>
<dbReference type="GO" id="GO:0000105">
    <property type="term" value="P:L-histidine biosynthetic process"/>
    <property type="evidence" value="ECO:0007669"/>
    <property type="project" value="UniProtKB-UniRule"/>
</dbReference>
<comment type="similarity">
    <text evidence="4 9 10">Belongs to the HisA/HisF family.</text>
</comment>
<evidence type="ECO:0000256" key="5">
    <source>
        <dbReference type="ARBA" id="ARBA00022490"/>
    </source>
</evidence>
<organism evidence="12 13">
    <name type="scientific">Buchnera aphidicola</name>
    <name type="common">Pentalonia nigronervosa</name>
    <dbReference type="NCBI Taxonomy" id="1309793"/>
    <lineage>
        <taxon>Bacteria</taxon>
        <taxon>Pseudomonadati</taxon>
        <taxon>Pseudomonadota</taxon>
        <taxon>Gammaproteobacteria</taxon>
        <taxon>Enterobacterales</taxon>
        <taxon>Erwiniaceae</taxon>
        <taxon>Buchnera</taxon>
    </lineage>
</organism>
<dbReference type="Pfam" id="PF00977">
    <property type="entry name" value="His_biosynth"/>
    <property type="match status" value="1"/>
</dbReference>
<comment type="subcellular location">
    <subcellularLocation>
        <location evidence="2 9 11">Cytoplasm</location>
    </subcellularLocation>
</comment>
<dbReference type="AlphaFoldDB" id="A0A7H1AZE0"/>
<dbReference type="Proteomes" id="UP000516346">
    <property type="component" value="Chromosome"/>
</dbReference>
<dbReference type="SUPFAM" id="SSF51366">
    <property type="entry name" value="Ribulose-phoshate binding barrel"/>
    <property type="match status" value="1"/>
</dbReference>
<evidence type="ECO:0000313" key="12">
    <source>
        <dbReference type="EMBL" id="QNS01845.1"/>
    </source>
</evidence>
<dbReference type="PANTHER" id="PTHR43090">
    <property type="entry name" value="1-(5-PHOSPHORIBOSYL)-5-[(5-PHOSPHORIBOSYLAMINO)METHYLIDENEAMINO] IMIDAZOLE-4-CARBOXAMIDE ISOMERASE"/>
    <property type="match status" value="1"/>
</dbReference>
<evidence type="ECO:0000256" key="7">
    <source>
        <dbReference type="ARBA" id="ARBA00023102"/>
    </source>
</evidence>
<gene>
    <name evidence="9 12" type="primary">hisA</name>
    <name evidence="12" type="ORF">ICW73_02635</name>
</gene>
<evidence type="ECO:0000256" key="11">
    <source>
        <dbReference type="RuleBase" id="RU003658"/>
    </source>
</evidence>
<comment type="pathway">
    <text evidence="3 9 11">Amino-acid biosynthesis; L-histidine biosynthesis; L-histidine from 5-phospho-alpha-D-ribose 1-diphosphate: step 4/9.</text>
</comment>
<dbReference type="EC" id="5.3.1.16" evidence="9 11"/>
<keyword evidence="8 9" id="KW-0413">Isomerase</keyword>